<feature type="region of interest" description="Disordered" evidence="1">
    <location>
        <begin position="1"/>
        <end position="112"/>
    </location>
</feature>
<evidence type="ECO:0000256" key="1">
    <source>
        <dbReference type="SAM" id="MobiDB-lite"/>
    </source>
</evidence>
<protein>
    <recommendedName>
        <fullName evidence="5">Apple domain-containing protein</fullName>
    </recommendedName>
</protein>
<sequence>MSDRDMKHGGGHADAASGLQHVDYSSQYPEVVSPPSLPEVVPEPRYYDHPHQQHQHHHQQWDQQQWAYPPPPPSDRPTSAYPDSQAGWTSVSQRDPYPASEGDKSAAAAASSPKTILGVRRRVFWCIIGPLLVILGIGLGVGLGVGLSSKKPSSVSSGATPSSYPPAPDPLTCPAGNGTLYTEPVANGGDSFLVVCNVDYNGNNPSSGTTDLASTTAATVYQCINTCSGNSECAGAWFGDLSGKKWCFLKSRLGVQGPSAGNAIFVIRQAK</sequence>
<evidence type="ECO:0000256" key="2">
    <source>
        <dbReference type="SAM" id="Phobius"/>
    </source>
</evidence>
<reference evidence="3" key="1">
    <citation type="journal article" date="2021" name="Nat. Commun.">
        <title>Genetic determinants of endophytism in the Arabidopsis root mycobiome.</title>
        <authorList>
            <person name="Mesny F."/>
            <person name="Miyauchi S."/>
            <person name="Thiergart T."/>
            <person name="Pickel B."/>
            <person name="Atanasova L."/>
            <person name="Karlsson M."/>
            <person name="Huettel B."/>
            <person name="Barry K.W."/>
            <person name="Haridas S."/>
            <person name="Chen C."/>
            <person name="Bauer D."/>
            <person name="Andreopoulos W."/>
            <person name="Pangilinan J."/>
            <person name="LaButti K."/>
            <person name="Riley R."/>
            <person name="Lipzen A."/>
            <person name="Clum A."/>
            <person name="Drula E."/>
            <person name="Henrissat B."/>
            <person name="Kohler A."/>
            <person name="Grigoriev I.V."/>
            <person name="Martin F.M."/>
            <person name="Hacquard S."/>
        </authorList>
    </citation>
    <scope>NUCLEOTIDE SEQUENCE</scope>
    <source>
        <strain evidence="3">MPI-CAGE-CH-0230</strain>
    </source>
</reference>
<accession>A0A9P8Y1A8</accession>
<dbReference type="AlphaFoldDB" id="A0A9P8Y1A8"/>
<dbReference type="EMBL" id="JAGTJQ010000007">
    <property type="protein sequence ID" value="KAH7027286.1"/>
    <property type="molecule type" value="Genomic_DNA"/>
</dbReference>
<feature type="transmembrane region" description="Helical" evidence="2">
    <location>
        <begin position="123"/>
        <end position="147"/>
    </location>
</feature>
<keyword evidence="2" id="KW-0812">Transmembrane</keyword>
<dbReference type="Proteomes" id="UP000756346">
    <property type="component" value="Unassembled WGS sequence"/>
</dbReference>
<gene>
    <name evidence="3" type="ORF">B0I36DRAFT_364512</name>
</gene>
<evidence type="ECO:0000313" key="3">
    <source>
        <dbReference type="EMBL" id="KAH7027286.1"/>
    </source>
</evidence>
<comment type="caution">
    <text evidence="3">The sequence shown here is derived from an EMBL/GenBank/DDBJ whole genome shotgun (WGS) entry which is preliminary data.</text>
</comment>
<evidence type="ECO:0008006" key="5">
    <source>
        <dbReference type="Google" id="ProtNLM"/>
    </source>
</evidence>
<name>A0A9P8Y1A8_9PEZI</name>
<keyword evidence="2" id="KW-1133">Transmembrane helix</keyword>
<dbReference type="RefSeq" id="XP_046010085.1">
    <property type="nucleotide sequence ID" value="XM_046158977.1"/>
</dbReference>
<keyword evidence="2" id="KW-0472">Membrane</keyword>
<keyword evidence="4" id="KW-1185">Reference proteome</keyword>
<evidence type="ECO:0000313" key="4">
    <source>
        <dbReference type="Proteomes" id="UP000756346"/>
    </source>
</evidence>
<dbReference type="OrthoDB" id="3499003at2759"/>
<proteinExistence type="predicted"/>
<organism evidence="3 4">
    <name type="scientific">Microdochium trichocladiopsis</name>
    <dbReference type="NCBI Taxonomy" id="1682393"/>
    <lineage>
        <taxon>Eukaryota</taxon>
        <taxon>Fungi</taxon>
        <taxon>Dikarya</taxon>
        <taxon>Ascomycota</taxon>
        <taxon>Pezizomycotina</taxon>
        <taxon>Sordariomycetes</taxon>
        <taxon>Xylariomycetidae</taxon>
        <taxon>Xylariales</taxon>
        <taxon>Microdochiaceae</taxon>
        <taxon>Microdochium</taxon>
    </lineage>
</organism>
<feature type="compositionally biased region" description="Low complexity" evidence="1">
    <location>
        <begin position="29"/>
        <end position="44"/>
    </location>
</feature>
<dbReference type="GeneID" id="70188523"/>